<keyword evidence="1" id="KW-1185">Reference proteome</keyword>
<reference evidence="2" key="1">
    <citation type="submission" date="2022-11" db="UniProtKB">
        <authorList>
            <consortium name="WormBaseParasite"/>
        </authorList>
    </citation>
    <scope>IDENTIFICATION</scope>
</reference>
<accession>A0A914QAD0</accession>
<sequence length="117" mass="13585">MDIYSEKPKFVVFDLIKLCSVSTEDICNPKWGFKLSKEEETGDLLCLTFETLEGEKFSTVEFLLAFILKNGKERIKKETGRKFEEFEIKFDGFSPNQILKKNFIEAAKLLKINTVFV</sequence>
<evidence type="ECO:0000313" key="1">
    <source>
        <dbReference type="Proteomes" id="UP000887578"/>
    </source>
</evidence>
<protein>
    <submittedName>
        <fullName evidence="2">Uncharacterized protein</fullName>
    </submittedName>
</protein>
<dbReference type="WBParaSite" id="PDA_v2.g28128.t1">
    <property type="protein sequence ID" value="PDA_v2.g28128.t1"/>
    <property type="gene ID" value="PDA_v2.g28128"/>
</dbReference>
<dbReference type="Proteomes" id="UP000887578">
    <property type="component" value="Unplaced"/>
</dbReference>
<name>A0A914QAD0_9BILA</name>
<proteinExistence type="predicted"/>
<dbReference type="AlphaFoldDB" id="A0A914QAD0"/>
<organism evidence="1 2">
    <name type="scientific">Panagrolaimus davidi</name>
    <dbReference type="NCBI Taxonomy" id="227884"/>
    <lineage>
        <taxon>Eukaryota</taxon>
        <taxon>Metazoa</taxon>
        <taxon>Ecdysozoa</taxon>
        <taxon>Nematoda</taxon>
        <taxon>Chromadorea</taxon>
        <taxon>Rhabditida</taxon>
        <taxon>Tylenchina</taxon>
        <taxon>Panagrolaimomorpha</taxon>
        <taxon>Panagrolaimoidea</taxon>
        <taxon>Panagrolaimidae</taxon>
        <taxon>Panagrolaimus</taxon>
    </lineage>
</organism>
<evidence type="ECO:0000313" key="2">
    <source>
        <dbReference type="WBParaSite" id="PDA_v2.g28128.t1"/>
    </source>
</evidence>